<reference evidence="1" key="1">
    <citation type="submission" date="2019-11" db="EMBL/GenBank/DDBJ databases">
        <authorList>
            <person name="Feng L."/>
        </authorList>
    </citation>
    <scope>NUCLEOTIDE SEQUENCE</scope>
    <source>
        <strain evidence="1">AcaccaeLFYP115</strain>
    </source>
</reference>
<proteinExistence type="predicted"/>
<sequence length="40" mass="4378">MKKIIGRALIFTAVFSIAENAMPTWFAVAMVIGGFICMDL</sequence>
<gene>
    <name evidence="1" type="ORF">ACLFYP115_00131</name>
</gene>
<dbReference type="RefSeq" id="WP_006566122.1">
    <property type="nucleotide sequence ID" value="NZ_BAABZP010000001.1"/>
</dbReference>
<evidence type="ECO:0000313" key="1">
    <source>
        <dbReference type="EMBL" id="VYS73429.1"/>
    </source>
</evidence>
<name>A0A6N2QZF9_9FIRM</name>
<dbReference type="AlphaFoldDB" id="A0A6N2QZF9"/>
<dbReference type="EMBL" id="CACRSQ010000002">
    <property type="protein sequence ID" value="VYS73429.1"/>
    <property type="molecule type" value="Genomic_DNA"/>
</dbReference>
<accession>A0A6N2QZF9</accession>
<protein>
    <submittedName>
        <fullName evidence="1">Uncharacterized protein</fullName>
    </submittedName>
</protein>
<organism evidence="1">
    <name type="scientific">Anaerostipes caccae</name>
    <dbReference type="NCBI Taxonomy" id="105841"/>
    <lineage>
        <taxon>Bacteria</taxon>
        <taxon>Bacillati</taxon>
        <taxon>Bacillota</taxon>
        <taxon>Clostridia</taxon>
        <taxon>Lachnospirales</taxon>
        <taxon>Lachnospiraceae</taxon>
        <taxon>Anaerostipes</taxon>
    </lineage>
</organism>